<evidence type="ECO:0000313" key="3">
    <source>
        <dbReference type="Proteomes" id="UP000281128"/>
    </source>
</evidence>
<dbReference type="Proteomes" id="UP000281128">
    <property type="component" value="Unassembled WGS sequence"/>
</dbReference>
<dbReference type="EMBL" id="RAPE01000001">
    <property type="protein sequence ID" value="RKF16854.1"/>
    <property type="molecule type" value="Genomic_DNA"/>
</dbReference>
<keyword evidence="1" id="KW-0812">Transmembrane</keyword>
<reference evidence="2 3" key="1">
    <citation type="submission" date="2018-09" db="EMBL/GenBank/DDBJ databases">
        <title>Roseovarius spongiae sp. nov., isolated from a marine sponge.</title>
        <authorList>
            <person name="Zhuang L."/>
            <person name="Luo L."/>
        </authorList>
    </citation>
    <scope>NUCLEOTIDE SEQUENCE [LARGE SCALE GENOMIC DNA]</scope>
    <source>
        <strain evidence="2 3">HN-E21</strain>
    </source>
</reference>
<gene>
    <name evidence="2" type="ORF">D6850_04775</name>
</gene>
<sequence length="67" mass="7027">MLILCAALVVFALVMMLVSVVTRATHNGREMAREVAAEPRGDAMRKIGFAALIIVMLGVTSGLLGGL</sequence>
<evidence type="ECO:0000313" key="2">
    <source>
        <dbReference type="EMBL" id="RKF16854.1"/>
    </source>
</evidence>
<name>A0A3A8BBL2_9RHOB</name>
<accession>A0A3A8BBL2</accession>
<evidence type="ECO:0000256" key="1">
    <source>
        <dbReference type="SAM" id="Phobius"/>
    </source>
</evidence>
<comment type="caution">
    <text evidence="2">The sequence shown here is derived from an EMBL/GenBank/DDBJ whole genome shotgun (WGS) entry which is preliminary data.</text>
</comment>
<protein>
    <submittedName>
        <fullName evidence="2">Uncharacterized protein</fullName>
    </submittedName>
</protein>
<feature type="transmembrane region" description="Helical" evidence="1">
    <location>
        <begin position="47"/>
        <end position="66"/>
    </location>
</feature>
<keyword evidence="1" id="KW-0472">Membrane</keyword>
<keyword evidence="1" id="KW-1133">Transmembrane helix</keyword>
<proteinExistence type="predicted"/>
<keyword evidence="3" id="KW-1185">Reference proteome</keyword>
<organism evidence="2 3">
    <name type="scientific">Roseovarius spongiae</name>
    <dbReference type="NCBI Taxonomy" id="2320272"/>
    <lineage>
        <taxon>Bacteria</taxon>
        <taxon>Pseudomonadati</taxon>
        <taxon>Pseudomonadota</taxon>
        <taxon>Alphaproteobacteria</taxon>
        <taxon>Rhodobacterales</taxon>
        <taxon>Roseobacteraceae</taxon>
        <taxon>Roseovarius</taxon>
    </lineage>
</organism>
<dbReference type="AlphaFoldDB" id="A0A3A8BBL2"/>